<feature type="region of interest" description="Disordered" evidence="1">
    <location>
        <begin position="267"/>
        <end position="307"/>
    </location>
</feature>
<evidence type="ECO:0000256" key="2">
    <source>
        <dbReference type="SAM" id="SignalP"/>
    </source>
</evidence>
<dbReference type="Proteomes" id="UP000694549">
    <property type="component" value="Unplaced"/>
</dbReference>
<feature type="region of interest" description="Disordered" evidence="1">
    <location>
        <begin position="220"/>
        <end position="243"/>
    </location>
</feature>
<feature type="compositionally biased region" description="Basic and acidic residues" evidence="1">
    <location>
        <begin position="276"/>
        <end position="285"/>
    </location>
</feature>
<organism evidence="4 5">
    <name type="scientific">Anas zonorhyncha</name>
    <name type="common">Eastern spot-billed duck</name>
    <dbReference type="NCBI Taxonomy" id="75864"/>
    <lineage>
        <taxon>Eukaryota</taxon>
        <taxon>Metazoa</taxon>
        <taxon>Chordata</taxon>
        <taxon>Craniata</taxon>
        <taxon>Vertebrata</taxon>
        <taxon>Euteleostomi</taxon>
        <taxon>Archelosauria</taxon>
        <taxon>Archosauria</taxon>
        <taxon>Dinosauria</taxon>
        <taxon>Saurischia</taxon>
        <taxon>Theropoda</taxon>
        <taxon>Coelurosauria</taxon>
        <taxon>Aves</taxon>
        <taxon>Neognathae</taxon>
        <taxon>Galloanserae</taxon>
        <taxon>Anseriformes</taxon>
        <taxon>Anatidae</taxon>
        <taxon>Anatinae</taxon>
        <taxon>Anas</taxon>
    </lineage>
</organism>
<feature type="chain" id="PRO_5034282539" description="Platelet-derived growth factor N-terminal domain-containing protein" evidence="2">
    <location>
        <begin position="32"/>
        <end position="343"/>
    </location>
</feature>
<dbReference type="Pfam" id="PF04692">
    <property type="entry name" value="PDGF_N"/>
    <property type="match status" value="1"/>
</dbReference>
<protein>
    <recommendedName>
        <fullName evidence="3">Platelet-derived growth factor N-terminal domain-containing protein</fullName>
    </recommendedName>
</protein>
<proteinExistence type="predicted"/>
<keyword evidence="2" id="KW-0732">Signal</keyword>
<reference evidence="4" key="2">
    <citation type="submission" date="2025-09" db="UniProtKB">
        <authorList>
            <consortium name="Ensembl"/>
        </authorList>
    </citation>
    <scope>IDENTIFICATION</scope>
</reference>
<dbReference type="GO" id="GO:0016020">
    <property type="term" value="C:membrane"/>
    <property type="evidence" value="ECO:0007669"/>
    <property type="project" value="InterPro"/>
</dbReference>
<feature type="signal peptide" evidence="2">
    <location>
        <begin position="1"/>
        <end position="31"/>
    </location>
</feature>
<keyword evidence="5" id="KW-1185">Reference proteome</keyword>
<dbReference type="Ensembl" id="ENSAZOT00000011037.1">
    <property type="protein sequence ID" value="ENSAZOP00000010330.1"/>
    <property type="gene ID" value="ENSAZOG00000006581.1"/>
</dbReference>
<feature type="region of interest" description="Disordered" evidence="1">
    <location>
        <begin position="61"/>
        <end position="84"/>
    </location>
</feature>
<feature type="compositionally biased region" description="Polar residues" evidence="1">
    <location>
        <begin position="292"/>
        <end position="302"/>
    </location>
</feature>
<name>A0A8B9UPH0_9AVES</name>
<dbReference type="GO" id="GO:0008083">
    <property type="term" value="F:growth factor activity"/>
    <property type="evidence" value="ECO:0007669"/>
    <property type="project" value="InterPro"/>
</dbReference>
<evidence type="ECO:0000313" key="5">
    <source>
        <dbReference type="Proteomes" id="UP000694549"/>
    </source>
</evidence>
<sequence length="343" mass="36940">MCPQPAGPEAGMNFGVLLAFVLSLPLASLEGDPIPEDIYEILGGGSVRSISDLQRALRIDSVEEDSSSPDLNATHPGPNPASLARERRSLGECGVLQGRERRAEIAVHVEVWTDGKKGLGLTRELGVKPQQGRRGSLELCRLLCFGSARRAEGLSPPAAVRSIVARLRVGGRRGEQPACVCGRAVQALCFSHWRWLQLLSPFHPPPPLFLRALRRRPGSGRASCPRRVQDAGGGLRDLPRHGGQHQRQLRGVAALRGGAALLRLLQQPQRAVPPHADPRPARPGETKCLSLLPQSSPQTPKSIGSRVPGSHRCLFPAACAEKASPLCPAPRFPPERVQQRADT</sequence>
<reference evidence="4" key="1">
    <citation type="submission" date="2025-08" db="UniProtKB">
        <authorList>
            <consortium name="Ensembl"/>
        </authorList>
    </citation>
    <scope>IDENTIFICATION</scope>
</reference>
<dbReference type="AlphaFoldDB" id="A0A8B9UPH0"/>
<evidence type="ECO:0000313" key="4">
    <source>
        <dbReference type="Ensembl" id="ENSAZOP00000010330.1"/>
    </source>
</evidence>
<dbReference type="InterPro" id="IPR006782">
    <property type="entry name" value="PDGF_N"/>
</dbReference>
<accession>A0A8B9UPH0</accession>
<evidence type="ECO:0000256" key="1">
    <source>
        <dbReference type="SAM" id="MobiDB-lite"/>
    </source>
</evidence>
<feature type="domain" description="Platelet-derived growth factor N-terminal" evidence="3">
    <location>
        <begin position="30"/>
        <end position="68"/>
    </location>
</feature>
<evidence type="ECO:0000259" key="3">
    <source>
        <dbReference type="Pfam" id="PF04692"/>
    </source>
</evidence>